<evidence type="ECO:0008006" key="2">
    <source>
        <dbReference type="Google" id="ProtNLM"/>
    </source>
</evidence>
<protein>
    <recommendedName>
        <fullName evidence="2">F5/8 type C domain-containing protein</fullName>
    </recommendedName>
</protein>
<dbReference type="AlphaFoldDB" id="X0W0J3"/>
<proteinExistence type="predicted"/>
<accession>X0W0J3</accession>
<comment type="caution">
    <text evidence="1">The sequence shown here is derived from an EMBL/GenBank/DDBJ whole genome shotgun (WGS) entry which is preliminary data.</text>
</comment>
<dbReference type="EMBL" id="BARS01033291">
    <property type="protein sequence ID" value="GAG24304.1"/>
    <property type="molecule type" value="Genomic_DNA"/>
</dbReference>
<name>X0W0J3_9ZZZZ</name>
<gene>
    <name evidence="1" type="ORF">S01H1_51584</name>
</gene>
<reference evidence="1" key="1">
    <citation type="journal article" date="2014" name="Front. Microbiol.">
        <title>High frequency of phylogenetically diverse reductive dehalogenase-homologous genes in deep subseafloor sedimentary metagenomes.</title>
        <authorList>
            <person name="Kawai M."/>
            <person name="Futagami T."/>
            <person name="Toyoda A."/>
            <person name="Takaki Y."/>
            <person name="Nishi S."/>
            <person name="Hori S."/>
            <person name="Arai W."/>
            <person name="Tsubouchi T."/>
            <person name="Morono Y."/>
            <person name="Uchiyama I."/>
            <person name="Ito T."/>
            <person name="Fujiyama A."/>
            <person name="Inagaki F."/>
            <person name="Takami H."/>
        </authorList>
    </citation>
    <scope>NUCLEOTIDE SEQUENCE</scope>
    <source>
        <strain evidence="1">Expedition CK06-06</strain>
    </source>
</reference>
<sequence>LAITKNSGVETEIKLSKPTWIDRAISMEAIEEGERIYEYQIEALINGKWTKVCQGTAIGHKKIDRFKPVFTDQVRLKVTASVEEPRIRSFSIYNTAK</sequence>
<feature type="non-terminal residue" evidence="1">
    <location>
        <position position="1"/>
    </location>
</feature>
<dbReference type="Gene3D" id="2.60.120.260">
    <property type="entry name" value="Galactose-binding domain-like"/>
    <property type="match status" value="1"/>
</dbReference>
<evidence type="ECO:0000313" key="1">
    <source>
        <dbReference type="EMBL" id="GAG24304.1"/>
    </source>
</evidence>
<dbReference type="SUPFAM" id="SSF49785">
    <property type="entry name" value="Galactose-binding domain-like"/>
    <property type="match status" value="1"/>
</dbReference>
<organism evidence="1">
    <name type="scientific">marine sediment metagenome</name>
    <dbReference type="NCBI Taxonomy" id="412755"/>
    <lineage>
        <taxon>unclassified sequences</taxon>
        <taxon>metagenomes</taxon>
        <taxon>ecological metagenomes</taxon>
    </lineage>
</organism>
<dbReference type="InterPro" id="IPR008979">
    <property type="entry name" value="Galactose-bd-like_sf"/>
</dbReference>